<evidence type="ECO:0000313" key="1">
    <source>
        <dbReference type="EMBL" id="APZ81998.1"/>
    </source>
</evidence>
<accession>A0A288TY56</accession>
<dbReference type="Proteomes" id="UP000224269">
    <property type="component" value="Segment"/>
</dbReference>
<name>A0A288TY56_9CAUD</name>
<proteinExistence type="predicted"/>
<dbReference type="EMBL" id="KY549443">
    <property type="protein sequence ID" value="APZ81998.1"/>
    <property type="molecule type" value="Genomic_DNA"/>
</dbReference>
<reference evidence="2" key="1">
    <citation type="submission" date="2016-12" db="EMBL/GenBank/DDBJ databases">
        <authorList>
            <person name="Lee J.-H."/>
            <person name="Kim Y.-T."/>
            <person name="Kim J.-H."/>
            <person name="Ryu S.-R."/>
        </authorList>
    </citation>
    <scope>NUCLEOTIDE SEQUENCE [LARGE SCALE GENOMIC DNA]</scope>
</reference>
<sequence>MAISGSKYTAFARHRLVLEWRASQNIAGNYSDVSIWLYLQSMDAYGAISASAVGQAQVTANGLRQTENATSQLNAYQKKLLLAKVWRVNHDADGNKSFTITGSYFVNVTFAGVYYGTVTIPAFAVYLDRIPRKSSLNPVPDLNIPNKLSVSITRQSSSFTHNLSVWVANRTNPTLTNDSHWVWLNDITNVGTSGTFTFSVANFTEMFKRMGTNTEWVGKVKLWTNGLNESEPSQQRTFRIKPPMNAQASGGNLKVKVGEKITVNLSNFQSDANFNYTGVFDYRGVSIPVATNVHANSMTLTLTQANVDSILKESPDDAGTWGQVRVTSYYNGVQYRTPWTGQHIVCTIPKEDYLPVINGTPTYADLSTEATNVTGSNQVALQSKSNIRVTIPANFATGQGYATIKTVQASLGGATKTANYSASGFNIDIGAPNEGTASSLVVTVLDGRGFSTSWTKTVQVYPYSNPDVNYTVARRNNFEVDTELTVSSSWAPVTISGVNKNAITAVTYATKRAGTDTWGSETPVNFSTDGTKVIVPTTVIKVPNEYSWNFRLTIKDKFGSFTKEANIPAGKPIMFIDAVRESVGFGNLTGTGESRNLNGVIEIEPERYHDSGKTGIQMNNSDISGLNGIFFSNDVMDNHGEGLHFIKSGKTVNSNNLDDYDYMYMRDGSLYINNDKVPLFTMNPENSGFKENRLWSGAWYIGNTQKIAISKSIYACPNGWALFFSKYMNGVASDADSVCVLIHKATLQSTGDQYKRVLVSTYANTIAVKVFHIQDHGTIIAGVSENNSAGENAKTVLRAVYEW</sequence>
<evidence type="ECO:0000313" key="2">
    <source>
        <dbReference type="Proteomes" id="UP000224269"/>
    </source>
</evidence>
<evidence type="ECO:0008006" key="3">
    <source>
        <dbReference type="Google" id="ProtNLM"/>
    </source>
</evidence>
<dbReference type="Pfam" id="PF05895">
    <property type="entry name" value="DUF859"/>
    <property type="match status" value="2"/>
</dbReference>
<protein>
    <recommendedName>
        <fullName evidence="3">Minor structural protein</fullName>
    </recommendedName>
</protein>
<gene>
    <name evidence="1" type="ORF">EFP01_071</name>
</gene>
<dbReference type="InterPro" id="IPR008577">
    <property type="entry name" value="DUF859"/>
</dbReference>
<keyword evidence="2" id="KW-1185">Reference proteome</keyword>
<organism evidence="1 2">
    <name type="scientific">Enterococcus phage EFP01</name>
    <dbReference type="NCBI Taxonomy" id="1926594"/>
    <lineage>
        <taxon>Viruses</taxon>
        <taxon>Duplodnaviria</taxon>
        <taxon>Heunggongvirae</taxon>
        <taxon>Uroviricota</taxon>
        <taxon>Caudoviricetes</taxon>
        <taxon>Herelleviridae</taxon>
        <taxon>Brockvirinae</taxon>
        <taxon>Schiekvirus</taxon>
        <taxon>Schiekvirus EFP01</taxon>
    </lineage>
</organism>